<name>A0ABW5Y9H7_9SPHI</name>
<dbReference type="InterPro" id="IPR013324">
    <property type="entry name" value="RNA_pol_sigma_r3/r4-like"/>
</dbReference>
<dbReference type="Pfam" id="PF08281">
    <property type="entry name" value="Sigma70_r4_2"/>
    <property type="match status" value="1"/>
</dbReference>
<evidence type="ECO:0000313" key="8">
    <source>
        <dbReference type="Proteomes" id="UP001597557"/>
    </source>
</evidence>
<evidence type="ECO:0000256" key="2">
    <source>
        <dbReference type="ARBA" id="ARBA00023015"/>
    </source>
</evidence>
<dbReference type="Proteomes" id="UP001597557">
    <property type="component" value="Unassembled WGS sequence"/>
</dbReference>
<dbReference type="PANTHER" id="PTHR43133">
    <property type="entry name" value="RNA POLYMERASE ECF-TYPE SIGMA FACTO"/>
    <property type="match status" value="1"/>
</dbReference>
<sequence>MDVQEIKDAQEQWIELFREGDDRALAYFFKLYHKSLFYFSYNLLDDEAAAQEIVSDCFIKLWQKHADFQTSQNIKAFLFISCRNACLNFIRQLKAHTASQERYLSEMESDEDTNDYQIIQAELLQLVSHEMDALPEKMRVVFKSLYLDGKSTNEVALELNLSVQTVRNQKTKAIEAIKNSLLRKGISLGIYLAFLLFIEGK</sequence>
<keyword evidence="3" id="KW-0731">Sigma factor</keyword>
<dbReference type="NCBIfam" id="TIGR02985">
    <property type="entry name" value="Sig70_bacteroi1"/>
    <property type="match status" value="1"/>
</dbReference>
<proteinExistence type="inferred from homology"/>
<dbReference type="InterPro" id="IPR036388">
    <property type="entry name" value="WH-like_DNA-bd_sf"/>
</dbReference>
<dbReference type="Gene3D" id="1.10.10.10">
    <property type="entry name" value="Winged helix-like DNA-binding domain superfamily/Winged helix DNA-binding domain"/>
    <property type="match status" value="1"/>
</dbReference>
<keyword evidence="8" id="KW-1185">Reference proteome</keyword>
<dbReference type="InterPro" id="IPR007627">
    <property type="entry name" value="RNA_pol_sigma70_r2"/>
</dbReference>
<comment type="similarity">
    <text evidence="1">Belongs to the sigma-70 factor family. ECF subfamily.</text>
</comment>
<dbReference type="Gene3D" id="1.10.1740.10">
    <property type="match status" value="1"/>
</dbReference>
<protein>
    <submittedName>
        <fullName evidence="7">RNA polymerase sigma factor</fullName>
    </submittedName>
</protein>
<dbReference type="SUPFAM" id="SSF88659">
    <property type="entry name" value="Sigma3 and sigma4 domains of RNA polymerase sigma factors"/>
    <property type="match status" value="1"/>
</dbReference>
<dbReference type="InterPro" id="IPR039425">
    <property type="entry name" value="RNA_pol_sigma-70-like"/>
</dbReference>
<dbReference type="InterPro" id="IPR013249">
    <property type="entry name" value="RNA_pol_sigma70_r4_t2"/>
</dbReference>
<dbReference type="PANTHER" id="PTHR43133:SF46">
    <property type="entry name" value="RNA POLYMERASE SIGMA-70 FACTOR ECF SUBFAMILY"/>
    <property type="match status" value="1"/>
</dbReference>
<comment type="caution">
    <text evidence="7">The sequence shown here is derived from an EMBL/GenBank/DDBJ whole genome shotgun (WGS) entry which is preliminary data.</text>
</comment>
<evidence type="ECO:0000256" key="4">
    <source>
        <dbReference type="ARBA" id="ARBA00023163"/>
    </source>
</evidence>
<keyword evidence="4" id="KW-0804">Transcription</keyword>
<dbReference type="NCBIfam" id="TIGR02937">
    <property type="entry name" value="sigma70-ECF"/>
    <property type="match status" value="1"/>
</dbReference>
<evidence type="ECO:0000259" key="5">
    <source>
        <dbReference type="Pfam" id="PF04542"/>
    </source>
</evidence>
<organism evidence="7 8">
    <name type="scientific">Mucilaginibacter ximonensis</name>
    <dbReference type="NCBI Taxonomy" id="538021"/>
    <lineage>
        <taxon>Bacteria</taxon>
        <taxon>Pseudomonadati</taxon>
        <taxon>Bacteroidota</taxon>
        <taxon>Sphingobacteriia</taxon>
        <taxon>Sphingobacteriales</taxon>
        <taxon>Sphingobacteriaceae</taxon>
        <taxon>Mucilaginibacter</taxon>
    </lineage>
</organism>
<evidence type="ECO:0000313" key="7">
    <source>
        <dbReference type="EMBL" id="MFD2871896.1"/>
    </source>
</evidence>
<keyword evidence="2" id="KW-0805">Transcription regulation</keyword>
<dbReference type="InterPro" id="IPR014284">
    <property type="entry name" value="RNA_pol_sigma-70_dom"/>
</dbReference>
<feature type="domain" description="RNA polymerase sigma factor 70 region 4 type 2" evidence="6">
    <location>
        <begin position="127"/>
        <end position="175"/>
    </location>
</feature>
<evidence type="ECO:0000256" key="3">
    <source>
        <dbReference type="ARBA" id="ARBA00023082"/>
    </source>
</evidence>
<dbReference type="InterPro" id="IPR014327">
    <property type="entry name" value="RNA_pol_sigma70_bacteroid"/>
</dbReference>
<dbReference type="RefSeq" id="WP_377183023.1">
    <property type="nucleotide sequence ID" value="NZ_JBHUPD010000001.1"/>
</dbReference>
<feature type="domain" description="RNA polymerase sigma-70 region 2" evidence="5">
    <location>
        <begin position="29"/>
        <end position="94"/>
    </location>
</feature>
<gene>
    <name evidence="7" type="ORF">ACFS5N_05420</name>
</gene>
<dbReference type="Pfam" id="PF04542">
    <property type="entry name" value="Sigma70_r2"/>
    <property type="match status" value="1"/>
</dbReference>
<dbReference type="InterPro" id="IPR013325">
    <property type="entry name" value="RNA_pol_sigma_r2"/>
</dbReference>
<evidence type="ECO:0000256" key="1">
    <source>
        <dbReference type="ARBA" id="ARBA00010641"/>
    </source>
</evidence>
<dbReference type="SUPFAM" id="SSF88946">
    <property type="entry name" value="Sigma2 domain of RNA polymerase sigma factors"/>
    <property type="match status" value="1"/>
</dbReference>
<accession>A0ABW5Y9H7</accession>
<evidence type="ECO:0000259" key="6">
    <source>
        <dbReference type="Pfam" id="PF08281"/>
    </source>
</evidence>
<dbReference type="EMBL" id="JBHUPD010000001">
    <property type="protein sequence ID" value="MFD2871896.1"/>
    <property type="molecule type" value="Genomic_DNA"/>
</dbReference>
<reference evidence="8" key="1">
    <citation type="journal article" date="2019" name="Int. J. Syst. Evol. Microbiol.">
        <title>The Global Catalogue of Microorganisms (GCM) 10K type strain sequencing project: providing services to taxonomists for standard genome sequencing and annotation.</title>
        <authorList>
            <consortium name="The Broad Institute Genomics Platform"/>
            <consortium name="The Broad Institute Genome Sequencing Center for Infectious Disease"/>
            <person name="Wu L."/>
            <person name="Ma J."/>
        </authorList>
    </citation>
    <scope>NUCLEOTIDE SEQUENCE [LARGE SCALE GENOMIC DNA]</scope>
    <source>
        <strain evidence="8">KCTC 22437</strain>
    </source>
</reference>